<accession>A0A8H3HUM6</accession>
<dbReference type="EMBL" id="CAJNJQ010000124">
    <property type="protein sequence ID" value="CAE7057984.1"/>
    <property type="molecule type" value="Genomic_DNA"/>
</dbReference>
<dbReference type="Proteomes" id="UP000663827">
    <property type="component" value="Unassembled WGS sequence"/>
</dbReference>
<comment type="caution">
    <text evidence="2">The sequence shown here is derived from an EMBL/GenBank/DDBJ whole genome shotgun (WGS) entry which is preliminary data.</text>
</comment>
<dbReference type="InterPro" id="IPR001810">
    <property type="entry name" value="F-box_dom"/>
</dbReference>
<dbReference type="InterPro" id="IPR036047">
    <property type="entry name" value="F-box-like_dom_sf"/>
</dbReference>
<dbReference type="SMART" id="SM00256">
    <property type="entry name" value="FBOX"/>
    <property type="match status" value="1"/>
</dbReference>
<sequence>MAFITLLPTESVVHVLQQLPPVDIRTCKLVSRQFLATVQESPELQYLLELDSLGFAPPLNPHDTLSLGDKIRVLQEKRSMTDGSRGTISARTTKLDLIGSLGANIQYSRGVLAVGRPSIDVTRQLLLYQLASRNKRTESSSVLLQHLGAEAHDFRLDSDLDLLVLLESITTLADINSDLEMRFHMRSLSTGLAHPLAPNPVLRNTFKFTTMYSPTGFQIVGNLLVILGSTNSRLDSSSPRICIWNWTTGELITSTEVPGGDFVFISEDTFLIPVGRHQWVGHHTIGSLLVFTIAGIQPGGRARHIATLHLPRTAQGPCHSRCQPVPTSLPPVPLSINGHPTVTTPKRIYEIGPNSHYLCLHVKAFNIESVPGEMANGMLFAPFSSIHRVLNKITTSQPHSPVHITWEDWARGASWINTRRLRHSSNCIFGHRAALLSFDRKERGWRAFLYDLRASTRGSTTDEFMGDSPEKMRSAAYLDAVFINSELDVREPGVITSFLVSENEDWNEHTDSIPPELAIDDERLITYDVSGQLALIVSDHAT</sequence>
<proteinExistence type="predicted"/>
<feature type="domain" description="F-box" evidence="1">
    <location>
        <begin position="1"/>
        <end position="47"/>
    </location>
</feature>
<dbReference type="AlphaFoldDB" id="A0A8H3HUM6"/>
<dbReference type="PROSITE" id="PS50181">
    <property type="entry name" value="FBOX"/>
    <property type="match status" value="1"/>
</dbReference>
<dbReference type="Pfam" id="PF00646">
    <property type="entry name" value="F-box"/>
    <property type="match status" value="1"/>
</dbReference>
<gene>
    <name evidence="2" type="ORF">RDB_LOCUS5941</name>
</gene>
<evidence type="ECO:0000259" key="1">
    <source>
        <dbReference type="PROSITE" id="PS50181"/>
    </source>
</evidence>
<evidence type="ECO:0000313" key="3">
    <source>
        <dbReference type="Proteomes" id="UP000663827"/>
    </source>
</evidence>
<evidence type="ECO:0000313" key="2">
    <source>
        <dbReference type="EMBL" id="CAE7057984.1"/>
    </source>
</evidence>
<reference evidence="2" key="1">
    <citation type="submission" date="2021-01" db="EMBL/GenBank/DDBJ databases">
        <authorList>
            <person name="Kaushik A."/>
        </authorList>
    </citation>
    <scope>NUCLEOTIDE SEQUENCE</scope>
    <source>
        <strain evidence="2">AG5</strain>
    </source>
</reference>
<name>A0A8H3HUM6_9AGAM</name>
<dbReference type="SUPFAM" id="SSF81383">
    <property type="entry name" value="F-box domain"/>
    <property type="match status" value="1"/>
</dbReference>
<organism evidence="2 3">
    <name type="scientific">Rhizoctonia solani</name>
    <dbReference type="NCBI Taxonomy" id="456999"/>
    <lineage>
        <taxon>Eukaryota</taxon>
        <taxon>Fungi</taxon>
        <taxon>Dikarya</taxon>
        <taxon>Basidiomycota</taxon>
        <taxon>Agaricomycotina</taxon>
        <taxon>Agaricomycetes</taxon>
        <taxon>Cantharellales</taxon>
        <taxon>Ceratobasidiaceae</taxon>
        <taxon>Rhizoctonia</taxon>
    </lineage>
</organism>
<protein>
    <recommendedName>
        <fullName evidence="1">F-box domain-containing protein</fullName>
    </recommendedName>
</protein>